<comment type="similarity">
    <text evidence="1">Belongs to the RCAN family.</text>
</comment>
<gene>
    <name evidence="2" type="ORF">BDV98DRAFT_508010</name>
</gene>
<dbReference type="Gene3D" id="3.30.70.330">
    <property type="match status" value="1"/>
</dbReference>
<proteinExistence type="inferred from homology"/>
<dbReference type="Pfam" id="PF04847">
    <property type="entry name" value="Calcipressin"/>
    <property type="match status" value="1"/>
</dbReference>
<dbReference type="GO" id="GO:0005634">
    <property type="term" value="C:nucleus"/>
    <property type="evidence" value="ECO:0007669"/>
    <property type="project" value="TreeGrafter"/>
</dbReference>
<sequence>MTGKTNTLAVTGLPREFFHDTVLSALREHFESFGPLMHWVSLPSFGRILVIYEDEADAEKAKLVSDPIVLGGSDSRSEITMRVYRADHTPLDTLNGTTVEGRYLLPPATDKNFLISPPGSPPVGWEPIREDPPNASPLADDLIMALKKLQIEQRHKRGGSVDSNGRRGSVEVLLEPDDVIGVGVYVENCDEEEDGNDAGGQMLGDAWGGAGVCKPIPTAMPPPGGSGITPTAMPPIRV</sequence>
<dbReference type="InterPro" id="IPR006931">
    <property type="entry name" value="Calcipressin"/>
</dbReference>
<dbReference type="EMBL" id="ML178826">
    <property type="protein sequence ID" value="TFL01122.1"/>
    <property type="molecule type" value="Genomic_DNA"/>
</dbReference>
<dbReference type="STRING" id="1884261.A0A5C3QH97"/>
<dbReference type="InterPro" id="IPR035979">
    <property type="entry name" value="RBD_domain_sf"/>
</dbReference>
<dbReference type="PANTHER" id="PTHR10300">
    <property type="entry name" value="CALCIPRESSIN"/>
    <property type="match status" value="1"/>
</dbReference>
<evidence type="ECO:0000313" key="3">
    <source>
        <dbReference type="Proteomes" id="UP000305067"/>
    </source>
</evidence>
<protein>
    <submittedName>
        <fullName evidence="2">Calcipressin-domain-containing protein</fullName>
    </submittedName>
</protein>
<dbReference type="OrthoDB" id="17212at2759"/>
<keyword evidence="3" id="KW-1185">Reference proteome</keyword>
<dbReference type="CDD" id="cd12434">
    <property type="entry name" value="RRM_RCAN_like"/>
    <property type="match status" value="1"/>
</dbReference>
<name>A0A5C3QH97_9AGAR</name>
<evidence type="ECO:0000256" key="1">
    <source>
        <dbReference type="ARBA" id="ARBA00008209"/>
    </source>
</evidence>
<dbReference type="GO" id="GO:0008597">
    <property type="term" value="F:calcium-dependent protein serine/threonine phosphatase regulator activity"/>
    <property type="evidence" value="ECO:0007669"/>
    <property type="project" value="TreeGrafter"/>
</dbReference>
<organism evidence="2 3">
    <name type="scientific">Pterulicium gracile</name>
    <dbReference type="NCBI Taxonomy" id="1884261"/>
    <lineage>
        <taxon>Eukaryota</taxon>
        <taxon>Fungi</taxon>
        <taxon>Dikarya</taxon>
        <taxon>Basidiomycota</taxon>
        <taxon>Agaricomycotina</taxon>
        <taxon>Agaricomycetes</taxon>
        <taxon>Agaricomycetidae</taxon>
        <taxon>Agaricales</taxon>
        <taxon>Pleurotineae</taxon>
        <taxon>Pterulaceae</taxon>
        <taxon>Pterulicium</taxon>
    </lineage>
</organism>
<reference evidence="2 3" key="1">
    <citation type="journal article" date="2019" name="Nat. Ecol. Evol.">
        <title>Megaphylogeny resolves global patterns of mushroom evolution.</title>
        <authorList>
            <person name="Varga T."/>
            <person name="Krizsan K."/>
            <person name="Foldi C."/>
            <person name="Dima B."/>
            <person name="Sanchez-Garcia M."/>
            <person name="Sanchez-Ramirez S."/>
            <person name="Szollosi G.J."/>
            <person name="Szarkandi J.G."/>
            <person name="Papp V."/>
            <person name="Albert L."/>
            <person name="Andreopoulos W."/>
            <person name="Angelini C."/>
            <person name="Antonin V."/>
            <person name="Barry K.W."/>
            <person name="Bougher N.L."/>
            <person name="Buchanan P."/>
            <person name="Buyck B."/>
            <person name="Bense V."/>
            <person name="Catcheside P."/>
            <person name="Chovatia M."/>
            <person name="Cooper J."/>
            <person name="Damon W."/>
            <person name="Desjardin D."/>
            <person name="Finy P."/>
            <person name="Geml J."/>
            <person name="Haridas S."/>
            <person name="Hughes K."/>
            <person name="Justo A."/>
            <person name="Karasinski D."/>
            <person name="Kautmanova I."/>
            <person name="Kiss B."/>
            <person name="Kocsube S."/>
            <person name="Kotiranta H."/>
            <person name="LaButti K.M."/>
            <person name="Lechner B.E."/>
            <person name="Liimatainen K."/>
            <person name="Lipzen A."/>
            <person name="Lukacs Z."/>
            <person name="Mihaltcheva S."/>
            <person name="Morgado L.N."/>
            <person name="Niskanen T."/>
            <person name="Noordeloos M.E."/>
            <person name="Ohm R.A."/>
            <person name="Ortiz-Santana B."/>
            <person name="Ovrebo C."/>
            <person name="Racz N."/>
            <person name="Riley R."/>
            <person name="Savchenko A."/>
            <person name="Shiryaev A."/>
            <person name="Soop K."/>
            <person name="Spirin V."/>
            <person name="Szebenyi C."/>
            <person name="Tomsovsky M."/>
            <person name="Tulloss R.E."/>
            <person name="Uehling J."/>
            <person name="Grigoriev I.V."/>
            <person name="Vagvolgyi C."/>
            <person name="Papp T."/>
            <person name="Martin F.M."/>
            <person name="Miettinen O."/>
            <person name="Hibbett D.S."/>
            <person name="Nagy L.G."/>
        </authorList>
    </citation>
    <scope>NUCLEOTIDE SEQUENCE [LARGE SCALE GENOMIC DNA]</scope>
    <source>
        <strain evidence="2 3">CBS 309.79</strain>
    </source>
</reference>
<dbReference type="PANTHER" id="PTHR10300:SF14">
    <property type="entry name" value="PROTEIN SARAH"/>
    <property type="match status" value="1"/>
</dbReference>
<dbReference type="GO" id="GO:0003676">
    <property type="term" value="F:nucleic acid binding"/>
    <property type="evidence" value="ECO:0007669"/>
    <property type="project" value="InterPro"/>
</dbReference>
<accession>A0A5C3QH97</accession>
<dbReference type="SUPFAM" id="SSF54928">
    <property type="entry name" value="RNA-binding domain, RBD"/>
    <property type="match status" value="1"/>
</dbReference>
<dbReference type="AlphaFoldDB" id="A0A5C3QH97"/>
<dbReference type="GO" id="GO:0019722">
    <property type="term" value="P:calcium-mediated signaling"/>
    <property type="evidence" value="ECO:0007669"/>
    <property type="project" value="InterPro"/>
</dbReference>
<dbReference type="InterPro" id="IPR012677">
    <property type="entry name" value="Nucleotide-bd_a/b_plait_sf"/>
</dbReference>
<evidence type="ECO:0000313" key="2">
    <source>
        <dbReference type="EMBL" id="TFL01122.1"/>
    </source>
</evidence>
<dbReference type="GO" id="GO:0005737">
    <property type="term" value="C:cytoplasm"/>
    <property type="evidence" value="ECO:0007669"/>
    <property type="project" value="TreeGrafter"/>
</dbReference>
<dbReference type="Proteomes" id="UP000305067">
    <property type="component" value="Unassembled WGS sequence"/>
</dbReference>